<sequence length="238" mass="27597">MSEDEIRLIEVVKRYNVLYDLTATDYKDHTVRDAAWEQVRWSKLRNCYTNALKRRRFKRGRTGRQMPPWKYENQMSYLLPYMQGKAISGDMFDADEPFVVYEDDVEVDLHTATPAVELGSAPSTPNYVIMRSPTPEDSVHSNHINGSSVTDDRLVSAYRRMNHTKQAKNGDYSQPDLDETDHFFLSMSKSLKRLSAINQARIKMDLHRAIYEAEIHLLETLEKQASAPNSDKSFIKKE</sequence>
<comment type="caution">
    <text evidence="3">The sequence shown here is derived from an EMBL/GenBank/DDBJ whole genome shotgun (WGS) entry which is preliminary data.</text>
</comment>
<keyword evidence="1" id="KW-0539">Nucleus</keyword>
<dbReference type="SMART" id="SM00595">
    <property type="entry name" value="MADF"/>
    <property type="match status" value="1"/>
</dbReference>
<dbReference type="PANTHER" id="PTHR12243">
    <property type="entry name" value="MADF DOMAIN TRANSCRIPTION FACTOR"/>
    <property type="match status" value="1"/>
</dbReference>
<dbReference type="PANTHER" id="PTHR12243:SF67">
    <property type="entry name" value="COREPRESSOR OF PANGOLIN, ISOFORM A-RELATED"/>
    <property type="match status" value="1"/>
</dbReference>
<dbReference type="GO" id="GO:0003677">
    <property type="term" value="F:DNA binding"/>
    <property type="evidence" value="ECO:0007669"/>
    <property type="project" value="InterPro"/>
</dbReference>
<dbReference type="EMBL" id="QKKF02016774">
    <property type="protein sequence ID" value="RZF41329.1"/>
    <property type="molecule type" value="Genomic_DNA"/>
</dbReference>
<dbReference type="Proteomes" id="UP000291343">
    <property type="component" value="Unassembled WGS sequence"/>
</dbReference>
<evidence type="ECO:0000259" key="2">
    <source>
        <dbReference type="PROSITE" id="PS51031"/>
    </source>
</evidence>
<dbReference type="PROSITE" id="PS51031">
    <property type="entry name" value="BESS"/>
    <property type="match status" value="1"/>
</dbReference>
<name>A0A482X616_LAOST</name>
<dbReference type="GO" id="GO:0005634">
    <property type="term" value="C:nucleus"/>
    <property type="evidence" value="ECO:0007669"/>
    <property type="project" value="UniProtKB-SubCell"/>
</dbReference>
<dbReference type="Pfam" id="PF02944">
    <property type="entry name" value="BESS"/>
    <property type="match status" value="1"/>
</dbReference>
<evidence type="ECO:0000313" key="3">
    <source>
        <dbReference type="EMBL" id="RZF41329.1"/>
    </source>
</evidence>
<evidence type="ECO:0000256" key="1">
    <source>
        <dbReference type="PROSITE-ProRule" id="PRU00371"/>
    </source>
</evidence>
<gene>
    <name evidence="3" type="ORF">LSTR_LSTR000043</name>
</gene>
<keyword evidence="4" id="KW-1185">Reference proteome</keyword>
<dbReference type="InterPro" id="IPR004210">
    <property type="entry name" value="BESS_motif"/>
</dbReference>
<dbReference type="FunCoup" id="A0A482X616">
    <property type="interactions" value="40"/>
</dbReference>
<protein>
    <recommendedName>
        <fullName evidence="2">BESS domain-containing protein</fullName>
    </recommendedName>
</protein>
<dbReference type="OrthoDB" id="6416242at2759"/>
<dbReference type="AlphaFoldDB" id="A0A482X616"/>
<dbReference type="InterPro" id="IPR039353">
    <property type="entry name" value="TF_Adf1"/>
</dbReference>
<reference evidence="3 4" key="1">
    <citation type="journal article" date="2017" name="Gigascience">
        <title>Genome sequence of the small brown planthopper, Laodelphax striatellus.</title>
        <authorList>
            <person name="Zhu J."/>
            <person name="Jiang F."/>
            <person name="Wang X."/>
            <person name="Yang P."/>
            <person name="Bao Y."/>
            <person name="Zhao W."/>
            <person name="Wang W."/>
            <person name="Lu H."/>
            <person name="Wang Q."/>
            <person name="Cui N."/>
            <person name="Li J."/>
            <person name="Chen X."/>
            <person name="Luo L."/>
            <person name="Yu J."/>
            <person name="Kang L."/>
            <person name="Cui F."/>
        </authorList>
    </citation>
    <scope>NUCLEOTIDE SEQUENCE [LARGE SCALE GENOMIC DNA]</scope>
    <source>
        <strain evidence="3">Lst14</strain>
    </source>
</reference>
<comment type="subcellular location">
    <subcellularLocation>
        <location evidence="1">Nucleus</location>
    </subcellularLocation>
</comment>
<accession>A0A482X616</accession>
<evidence type="ECO:0000313" key="4">
    <source>
        <dbReference type="Proteomes" id="UP000291343"/>
    </source>
</evidence>
<organism evidence="3 4">
    <name type="scientific">Laodelphax striatellus</name>
    <name type="common">Small brown planthopper</name>
    <name type="synonym">Delphax striatella</name>
    <dbReference type="NCBI Taxonomy" id="195883"/>
    <lineage>
        <taxon>Eukaryota</taxon>
        <taxon>Metazoa</taxon>
        <taxon>Ecdysozoa</taxon>
        <taxon>Arthropoda</taxon>
        <taxon>Hexapoda</taxon>
        <taxon>Insecta</taxon>
        <taxon>Pterygota</taxon>
        <taxon>Neoptera</taxon>
        <taxon>Paraneoptera</taxon>
        <taxon>Hemiptera</taxon>
        <taxon>Auchenorrhyncha</taxon>
        <taxon>Fulgoroidea</taxon>
        <taxon>Delphacidae</taxon>
        <taxon>Criomorphinae</taxon>
        <taxon>Laodelphax</taxon>
    </lineage>
</organism>
<dbReference type="Pfam" id="PF10545">
    <property type="entry name" value="MADF_DNA_bdg"/>
    <property type="match status" value="1"/>
</dbReference>
<dbReference type="InterPro" id="IPR006578">
    <property type="entry name" value="MADF-dom"/>
</dbReference>
<dbReference type="InParanoid" id="A0A482X616"/>
<feature type="domain" description="BESS" evidence="2">
    <location>
        <begin position="177"/>
        <end position="216"/>
    </location>
</feature>
<dbReference type="GO" id="GO:0006357">
    <property type="term" value="P:regulation of transcription by RNA polymerase II"/>
    <property type="evidence" value="ECO:0007669"/>
    <property type="project" value="TreeGrafter"/>
</dbReference>
<proteinExistence type="predicted"/>
<dbReference type="GO" id="GO:0005667">
    <property type="term" value="C:transcription regulator complex"/>
    <property type="evidence" value="ECO:0007669"/>
    <property type="project" value="TreeGrafter"/>
</dbReference>